<evidence type="ECO:0000313" key="2">
    <source>
        <dbReference type="EMBL" id="NSJ52387.1"/>
    </source>
</evidence>
<name>A0ABX2HSK9_9FIRM</name>
<sequence>MFDDYSDAGTKVNVTAENVVNNFYTKLEKVPDGPNLPVNLPAENTENLTVTKMISGSSGSGPRDPDGNKNFGQPDSHRKRLCLLPGRFQQPAVVDEKTTREAILPLIP</sequence>
<evidence type="ECO:0000313" key="3">
    <source>
        <dbReference type="Proteomes" id="UP000669239"/>
    </source>
</evidence>
<reference evidence="2 3" key="1">
    <citation type="journal article" date="2020" name="Cell Host Microbe">
        <title>Functional and Genomic Variation between Human-Derived Isolates of Lachnospiraceae Reveals Inter- and Intra-Species Diversity.</title>
        <authorList>
            <person name="Sorbara M.T."/>
            <person name="Littmann E.R."/>
            <person name="Fontana E."/>
            <person name="Moody T.U."/>
            <person name="Kohout C.E."/>
            <person name="Gjonbalaj M."/>
            <person name="Eaton V."/>
            <person name="Seok R."/>
            <person name="Leiner I.M."/>
            <person name="Pamer E.G."/>
        </authorList>
    </citation>
    <scope>NUCLEOTIDE SEQUENCE [LARGE SCALE GENOMIC DNA]</scope>
    <source>
        <strain evidence="2 3">MSK.1.17</strain>
    </source>
</reference>
<gene>
    <name evidence="2" type="ORF">G5B36_27430</name>
</gene>
<feature type="region of interest" description="Disordered" evidence="1">
    <location>
        <begin position="52"/>
        <end position="78"/>
    </location>
</feature>
<dbReference type="RefSeq" id="WP_165643170.1">
    <property type="nucleotide sequence ID" value="NZ_JAAITT010000069.1"/>
</dbReference>
<comment type="caution">
    <text evidence="2">The sequence shown here is derived from an EMBL/GenBank/DDBJ whole genome shotgun (WGS) entry which is preliminary data.</text>
</comment>
<organism evidence="2 3">
    <name type="scientific">Enterocloster aldenensis</name>
    <dbReference type="NCBI Taxonomy" id="358742"/>
    <lineage>
        <taxon>Bacteria</taxon>
        <taxon>Bacillati</taxon>
        <taxon>Bacillota</taxon>
        <taxon>Clostridia</taxon>
        <taxon>Lachnospirales</taxon>
        <taxon>Lachnospiraceae</taxon>
        <taxon>Enterocloster</taxon>
    </lineage>
</organism>
<proteinExistence type="predicted"/>
<dbReference type="Proteomes" id="UP000669239">
    <property type="component" value="Unassembled WGS sequence"/>
</dbReference>
<evidence type="ECO:0000256" key="1">
    <source>
        <dbReference type="SAM" id="MobiDB-lite"/>
    </source>
</evidence>
<keyword evidence="3" id="KW-1185">Reference proteome</keyword>
<protein>
    <submittedName>
        <fullName evidence="2">Uncharacterized protein</fullName>
    </submittedName>
</protein>
<accession>A0ABX2HSK9</accession>
<dbReference type="EMBL" id="JAAITT010000069">
    <property type="protein sequence ID" value="NSJ52387.1"/>
    <property type="molecule type" value="Genomic_DNA"/>
</dbReference>